<evidence type="ECO:0000313" key="1">
    <source>
        <dbReference type="EMBL" id="CAA0830194.1"/>
    </source>
</evidence>
<dbReference type="PANTHER" id="PTHR47481">
    <property type="match status" value="1"/>
</dbReference>
<dbReference type="Pfam" id="PF14223">
    <property type="entry name" value="Retrotran_gag_2"/>
    <property type="match status" value="1"/>
</dbReference>
<dbReference type="AlphaFoldDB" id="A0A9N7RGP3"/>
<name>A0A9N7RGP3_STRHE</name>
<keyword evidence="2" id="KW-1185">Reference proteome</keyword>
<dbReference type="Proteomes" id="UP001153555">
    <property type="component" value="Unassembled WGS sequence"/>
</dbReference>
<dbReference type="OrthoDB" id="913913at2759"/>
<reference evidence="1" key="1">
    <citation type="submission" date="2019-12" db="EMBL/GenBank/DDBJ databases">
        <authorList>
            <person name="Scholes J."/>
        </authorList>
    </citation>
    <scope>NUCLEOTIDE SEQUENCE</scope>
</reference>
<evidence type="ECO:0008006" key="3">
    <source>
        <dbReference type="Google" id="ProtNLM"/>
    </source>
</evidence>
<organism evidence="1 2">
    <name type="scientific">Striga hermonthica</name>
    <name type="common">Purple witchweed</name>
    <name type="synonym">Buchnera hermonthica</name>
    <dbReference type="NCBI Taxonomy" id="68872"/>
    <lineage>
        <taxon>Eukaryota</taxon>
        <taxon>Viridiplantae</taxon>
        <taxon>Streptophyta</taxon>
        <taxon>Embryophyta</taxon>
        <taxon>Tracheophyta</taxon>
        <taxon>Spermatophyta</taxon>
        <taxon>Magnoliopsida</taxon>
        <taxon>eudicotyledons</taxon>
        <taxon>Gunneridae</taxon>
        <taxon>Pentapetalae</taxon>
        <taxon>asterids</taxon>
        <taxon>lamiids</taxon>
        <taxon>Lamiales</taxon>
        <taxon>Orobanchaceae</taxon>
        <taxon>Buchnereae</taxon>
        <taxon>Striga</taxon>
    </lineage>
</organism>
<gene>
    <name evidence="1" type="ORF">SHERM_25654</name>
</gene>
<proteinExistence type="predicted"/>
<evidence type="ECO:0000313" key="2">
    <source>
        <dbReference type="Proteomes" id="UP001153555"/>
    </source>
</evidence>
<dbReference type="EMBL" id="CACSLK010027813">
    <property type="protein sequence ID" value="CAA0830194.1"/>
    <property type="molecule type" value="Genomic_DNA"/>
</dbReference>
<accession>A0A9N7RGP3</accession>
<comment type="caution">
    <text evidence="1">The sequence shown here is derived from an EMBL/GenBank/DDBJ whole genome shotgun (WGS) entry which is preliminary data.</text>
</comment>
<dbReference type="PANTHER" id="PTHR47481:SF30">
    <property type="entry name" value="CCHC-TYPE DOMAIN-CONTAINING PROTEIN"/>
    <property type="match status" value="1"/>
</dbReference>
<sequence length="223" mass="24840">MASSSHTSSSGHGQNQISATTPIQLHNQLISTKLTDENHLIWRQQVLTTVRGHGLEGFLDGSSLPPTRFIPGAEEGLLQVNPEYTSLERQDQLLASWLLSSLSESILISVVGMHTSSQIWKSLESSFSTQSKARTMHYRIQLQNLKKGSMRIREYVNKVKICCDTLAAGGHVVTEQDQIMHVLSGLSSEAGFNLQHLSQKIAHYQQATSKLISLKRKRELPRI</sequence>
<protein>
    <recommendedName>
        <fullName evidence="3">Retrotransposon Copia-like N-terminal domain-containing protein</fullName>
    </recommendedName>
</protein>